<sequence>MDMPPEPLAAAGHDAGPPQTPASTQPRTAQVPALPTEASLKLPAPGNVNFSRYASLDALGDGEAKQRLRQLEDNLQVAKKELEQATATLEGTRRLFEKGFVTKTDLQRDEIAHENSRLKVQTAETARALYLKYEFPRTAEETLSKYLDAIRDLDKTRRQALARLAQAEARLRSAQAQYEVQRRQLEDLQGQLRKCIIRAQRPGLVVYGSGREEFFRGEEAIREGATVRERQTIITIPDMTRMAVNVRIHETYIQKVRRGQKARITVDAFPDKVLTGEVSRVAVLPDSQNRWLNPEMKVYKTTVTIEGVHDWLKPGMSAKVEILVDRLEDVLCVPVQAVVPTGKGHVCYVLKGRKAEERPVQLGQFNDEFIEIRSGLREGDLVLLRPPARPLPPPDVTPTEESEAPASGAQTARQAAPHD</sequence>
<accession>A0A6M1RRE9</accession>
<dbReference type="PANTHER" id="PTHR32347:SF23">
    <property type="entry name" value="BLL5650 PROTEIN"/>
    <property type="match status" value="1"/>
</dbReference>
<evidence type="ECO:0000259" key="6">
    <source>
        <dbReference type="Pfam" id="PF25967"/>
    </source>
</evidence>
<dbReference type="Pfam" id="PF25967">
    <property type="entry name" value="RND-MFP_C"/>
    <property type="match status" value="1"/>
</dbReference>
<dbReference type="GO" id="GO:0016020">
    <property type="term" value="C:membrane"/>
    <property type="evidence" value="ECO:0007669"/>
    <property type="project" value="InterPro"/>
</dbReference>
<evidence type="ECO:0000256" key="2">
    <source>
        <dbReference type="ARBA" id="ARBA00009477"/>
    </source>
</evidence>
<dbReference type="InterPro" id="IPR058627">
    <property type="entry name" value="MdtA-like_C"/>
</dbReference>
<evidence type="ECO:0000313" key="8">
    <source>
        <dbReference type="EMBL" id="NGO39185.1"/>
    </source>
</evidence>
<dbReference type="Proteomes" id="UP000477311">
    <property type="component" value="Unassembled WGS sequence"/>
</dbReference>
<feature type="domain" description="YknX-like beta-barrel" evidence="7">
    <location>
        <begin position="243"/>
        <end position="322"/>
    </location>
</feature>
<evidence type="ECO:0000256" key="1">
    <source>
        <dbReference type="ARBA" id="ARBA00004196"/>
    </source>
</evidence>
<feature type="coiled-coil region" evidence="4">
    <location>
        <begin position="150"/>
        <end position="191"/>
    </location>
</feature>
<organism evidence="8 9">
    <name type="scientific">Limisphaera ngatamarikiensis</name>
    <dbReference type="NCBI Taxonomy" id="1324935"/>
    <lineage>
        <taxon>Bacteria</taxon>
        <taxon>Pseudomonadati</taxon>
        <taxon>Verrucomicrobiota</taxon>
        <taxon>Verrucomicrobiia</taxon>
        <taxon>Limisphaerales</taxon>
        <taxon>Limisphaeraceae</taxon>
        <taxon>Limisphaera</taxon>
    </lineage>
</organism>
<comment type="caution">
    <text evidence="8">The sequence shown here is derived from an EMBL/GenBank/DDBJ whole genome shotgun (WGS) entry which is preliminary data.</text>
</comment>
<gene>
    <name evidence="8" type="ORF">G4L39_07210</name>
</gene>
<feature type="region of interest" description="Disordered" evidence="5">
    <location>
        <begin position="384"/>
        <end position="419"/>
    </location>
</feature>
<dbReference type="PANTHER" id="PTHR32347">
    <property type="entry name" value="EFFLUX SYSTEM COMPONENT YKNX-RELATED"/>
    <property type="match status" value="1"/>
</dbReference>
<dbReference type="EMBL" id="JAAKYA010000051">
    <property type="protein sequence ID" value="NGO39185.1"/>
    <property type="molecule type" value="Genomic_DNA"/>
</dbReference>
<dbReference type="InterPro" id="IPR058636">
    <property type="entry name" value="Beta-barrel_YknX"/>
</dbReference>
<keyword evidence="9" id="KW-1185">Reference proteome</keyword>
<dbReference type="GO" id="GO:0030313">
    <property type="term" value="C:cell envelope"/>
    <property type="evidence" value="ECO:0007669"/>
    <property type="project" value="UniProtKB-SubCell"/>
</dbReference>
<evidence type="ECO:0000256" key="4">
    <source>
        <dbReference type="SAM" id="Coils"/>
    </source>
</evidence>
<evidence type="ECO:0000259" key="7">
    <source>
        <dbReference type="Pfam" id="PF25990"/>
    </source>
</evidence>
<comment type="similarity">
    <text evidence="2">Belongs to the membrane fusion protein (MFP) (TC 8.A.1) family.</text>
</comment>
<dbReference type="AlphaFoldDB" id="A0A6M1RRE9"/>
<dbReference type="Gene3D" id="2.40.420.20">
    <property type="match status" value="1"/>
</dbReference>
<keyword evidence="3 4" id="KW-0175">Coiled coil</keyword>
<dbReference type="NCBIfam" id="TIGR01730">
    <property type="entry name" value="RND_mfp"/>
    <property type="match status" value="1"/>
</dbReference>
<dbReference type="InterPro" id="IPR050465">
    <property type="entry name" value="UPF0194_transport"/>
</dbReference>
<proteinExistence type="inferred from homology"/>
<feature type="coiled-coil region" evidence="4">
    <location>
        <begin position="61"/>
        <end position="95"/>
    </location>
</feature>
<evidence type="ECO:0000256" key="5">
    <source>
        <dbReference type="SAM" id="MobiDB-lite"/>
    </source>
</evidence>
<dbReference type="Gene3D" id="2.40.30.170">
    <property type="match status" value="1"/>
</dbReference>
<name>A0A6M1RRE9_9BACT</name>
<feature type="domain" description="Multidrug resistance protein MdtA-like C-terminal permuted SH3" evidence="6">
    <location>
        <begin position="329"/>
        <end position="382"/>
    </location>
</feature>
<protein>
    <submittedName>
        <fullName evidence="8">Efflux RND transporter periplasmic adaptor subunit</fullName>
    </submittedName>
</protein>
<comment type="subcellular location">
    <subcellularLocation>
        <location evidence="1">Cell envelope</location>
    </subcellularLocation>
</comment>
<dbReference type="Pfam" id="PF25990">
    <property type="entry name" value="Beta-barrel_YknX"/>
    <property type="match status" value="1"/>
</dbReference>
<dbReference type="SUPFAM" id="SSF56954">
    <property type="entry name" value="Outer membrane efflux proteins (OEP)"/>
    <property type="match status" value="1"/>
</dbReference>
<evidence type="ECO:0000256" key="3">
    <source>
        <dbReference type="ARBA" id="ARBA00023054"/>
    </source>
</evidence>
<feature type="compositionally biased region" description="Pro residues" evidence="5">
    <location>
        <begin position="387"/>
        <end position="396"/>
    </location>
</feature>
<dbReference type="GO" id="GO:0015562">
    <property type="term" value="F:efflux transmembrane transporter activity"/>
    <property type="evidence" value="ECO:0007669"/>
    <property type="project" value="InterPro"/>
</dbReference>
<dbReference type="Gene3D" id="1.20.1600.10">
    <property type="entry name" value="Outer membrane efflux proteins (OEP)"/>
    <property type="match status" value="1"/>
</dbReference>
<reference evidence="8 9" key="1">
    <citation type="submission" date="2020-02" db="EMBL/GenBank/DDBJ databases">
        <title>Draft genome sequence of Limisphaera ngatamarikiensis NGM72.4T, a thermophilic Verrucomicrobia grouped in subdivision 3.</title>
        <authorList>
            <person name="Carere C.R."/>
            <person name="Steen J."/>
            <person name="Hugenholtz P."/>
            <person name="Stott M.B."/>
        </authorList>
    </citation>
    <scope>NUCLEOTIDE SEQUENCE [LARGE SCALE GENOMIC DNA]</scope>
    <source>
        <strain evidence="8 9">NGM72.4</strain>
    </source>
</reference>
<feature type="region of interest" description="Disordered" evidence="5">
    <location>
        <begin position="1"/>
        <end position="31"/>
    </location>
</feature>
<dbReference type="InterPro" id="IPR006143">
    <property type="entry name" value="RND_pump_MFP"/>
</dbReference>
<evidence type="ECO:0000313" key="9">
    <source>
        <dbReference type="Proteomes" id="UP000477311"/>
    </source>
</evidence>